<keyword evidence="2" id="KW-1185">Reference proteome</keyword>
<evidence type="ECO:0008006" key="3">
    <source>
        <dbReference type="Google" id="ProtNLM"/>
    </source>
</evidence>
<organism evidence="1 2">
    <name type="scientific">Nocardioides marmorisolisilvae</name>
    <dbReference type="NCBI Taxonomy" id="1542737"/>
    <lineage>
        <taxon>Bacteria</taxon>
        <taxon>Bacillati</taxon>
        <taxon>Actinomycetota</taxon>
        <taxon>Actinomycetes</taxon>
        <taxon>Propionibacteriales</taxon>
        <taxon>Nocardioidaceae</taxon>
        <taxon>Nocardioides</taxon>
    </lineage>
</organism>
<proteinExistence type="predicted"/>
<dbReference type="RefSeq" id="WP_123234011.1">
    <property type="nucleotide sequence ID" value="NZ_RJSG01000002.1"/>
</dbReference>
<gene>
    <name evidence="1" type="ORF">EFL95_11040</name>
</gene>
<name>A0A3N0DV53_9ACTN</name>
<evidence type="ECO:0000313" key="1">
    <source>
        <dbReference type="EMBL" id="RNL79509.1"/>
    </source>
</evidence>
<dbReference type="AlphaFoldDB" id="A0A3N0DV53"/>
<comment type="caution">
    <text evidence="1">The sequence shown here is derived from an EMBL/GenBank/DDBJ whole genome shotgun (WGS) entry which is preliminary data.</text>
</comment>
<dbReference type="Gene3D" id="1.10.8.1060">
    <property type="entry name" value="Corynebacterium glutamicum thioredoxin-dependent arsenate reductase, N-terminal domain"/>
    <property type="match status" value="1"/>
</dbReference>
<dbReference type="EMBL" id="RJSG01000002">
    <property type="protein sequence ID" value="RNL79509.1"/>
    <property type="molecule type" value="Genomic_DNA"/>
</dbReference>
<protein>
    <recommendedName>
        <fullName evidence="3">DUF3562 domain-containing protein</fullName>
    </recommendedName>
</protein>
<dbReference type="NCBIfam" id="NF046112">
    <property type="entry name" value="MSMEG_6209_Nter"/>
    <property type="match status" value="1"/>
</dbReference>
<dbReference type="Proteomes" id="UP000277094">
    <property type="component" value="Unassembled WGS sequence"/>
</dbReference>
<accession>A0A3N0DV53</accession>
<reference evidence="1 2" key="1">
    <citation type="submission" date="2018-11" db="EMBL/GenBank/DDBJ databases">
        <authorList>
            <person name="Li F."/>
        </authorList>
    </citation>
    <scope>NUCLEOTIDE SEQUENCE [LARGE SCALE GENOMIC DNA]</scope>
    <source>
        <strain evidence="1 2">KIS18-7</strain>
    </source>
</reference>
<sequence>MDAPGIEQQISTIVEDLSKEFSTTHSREQVQSIIDRWRQDIEPSAKIQDFIAVLVRRFAREEIVAGLKPARVAV</sequence>
<evidence type="ECO:0000313" key="2">
    <source>
        <dbReference type="Proteomes" id="UP000277094"/>
    </source>
</evidence>